<name>A0A3M6U1H7_POCDA</name>
<evidence type="ECO:0000313" key="2">
    <source>
        <dbReference type="Proteomes" id="UP000275408"/>
    </source>
</evidence>
<reference evidence="1 2" key="1">
    <citation type="journal article" date="2018" name="Sci. Rep.">
        <title>Comparative analysis of the Pocillopora damicornis genome highlights role of immune system in coral evolution.</title>
        <authorList>
            <person name="Cunning R."/>
            <person name="Bay R.A."/>
            <person name="Gillette P."/>
            <person name="Baker A.C."/>
            <person name="Traylor-Knowles N."/>
        </authorList>
    </citation>
    <scope>NUCLEOTIDE SEQUENCE [LARGE SCALE GENOMIC DNA]</scope>
    <source>
        <strain evidence="1">RSMAS</strain>
        <tissue evidence="1">Whole animal</tissue>
    </source>
</reference>
<comment type="caution">
    <text evidence="1">The sequence shown here is derived from an EMBL/GenBank/DDBJ whole genome shotgun (WGS) entry which is preliminary data.</text>
</comment>
<keyword evidence="2" id="KW-1185">Reference proteome</keyword>
<dbReference type="EMBL" id="RCHS01002416">
    <property type="protein sequence ID" value="RMX47471.1"/>
    <property type="molecule type" value="Genomic_DNA"/>
</dbReference>
<proteinExistence type="predicted"/>
<gene>
    <name evidence="1" type="ORF">pdam_00002099</name>
</gene>
<feature type="non-terminal residue" evidence="1">
    <location>
        <position position="100"/>
    </location>
</feature>
<sequence>MDVVFRRKLKIHLDNITVPTSAVIDQFPSSGWDTKNTPNFSLHYQYDIKQTSNENKEKYQLGYYWLIQVQILQTNIIRSVWQTVGRITNEILGVKGLRHI</sequence>
<organism evidence="1 2">
    <name type="scientific">Pocillopora damicornis</name>
    <name type="common">Cauliflower coral</name>
    <name type="synonym">Millepora damicornis</name>
    <dbReference type="NCBI Taxonomy" id="46731"/>
    <lineage>
        <taxon>Eukaryota</taxon>
        <taxon>Metazoa</taxon>
        <taxon>Cnidaria</taxon>
        <taxon>Anthozoa</taxon>
        <taxon>Hexacorallia</taxon>
        <taxon>Scleractinia</taxon>
        <taxon>Astrocoeniina</taxon>
        <taxon>Pocilloporidae</taxon>
        <taxon>Pocillopora</taxon>
    </lineage>
</organism>
<evidence type="ECO:0000313" key="1">
    <source>
        <dbReference type="EMBL" id="RMX47471.1"/>
    </source>
</evidence>
<protein>
    <submittedName>
        <fullName evidence="1">Uncharacterized protein</fullName>
    </submittedName>
</protein>
<accession>A0A3M6U1H7</accession>
<dbReference type="AlphaFoldDB" id="A0A3M6U1H7"/>
<dbReference type="Proteomes" id="UP000275408">
    <property type="component" value="Unassembled WGS sequence"/>
</dbReference>